<dbReference type="AlphaFoldDB" id="A0P784"/>
<dbReference type="GO" id="GO:0016491">
    <property type="term" value="F:oxidoreductase activity"/>
    <property type="evidence" value="ECO:0007669"/>
    <property type="project" value="UniProtKB-KW"/>
</dbReference>
<evidence type="ECO:0000256" key="2">
    <source>
        <dbReference type="ARBA" id="ARBA00023002"/>
    </source>
</evidence>
<dbReference type="Pfam" id="PF22725">
    <property type="entry name" value="GFO_IDH_MocA_C3"/>
    <property type="match status" value="1"/>
</dbReference>
<dbReference type="Gene3D" id="3.40.50.720">
    <property type="entry name" value="NAD(P)-binding Rossmann-like Domain"/>
    <property type="match status" value="1"/>
</dbReference>
<evidence type="ECO:0000313" key="6">
    <source>
        <dbReference type="Proteomes" id="UP000054262"/>
    </source>
</evidence>
<dbReference type="OrthoDB" id="9793050at2"/>
<feature type="domain" description="Gfo/Idh/MocA-like oxidoreductase N-terminal" evidence="3">
    <location>
        <begin position="4"/>
        <end position="128"/>
    </location>
</feature>
<evidence type="ECO:0000259" key="3">
    <source>
        <dbReference type="Pfam" id="PF01408"/>
    </source>
</evidence>
<feature type="domain" description="GFO/IDH/MocA-like oxidoreductase" evidence="4">
    <location>
        <begin position="137"/>
        <end position="253"/>
    </location>
</feature>
<gene>
    <name evidence="5" type="ORF">MB2181_04935</name>
</gene>
<dbReference type="SUPFAM" id="SSF55347">
    <property type="entry name" value="Glyceraldehyde-3-phosphate dehydrogenase-like, C-terminal domain"/>
    <property type="match status" value="1"/>
</dbReference>
<comment type="similarity">
    <text evidence="1">Belongs to the Gfo/Idh/MocA family.</text>
</comment>
<dbReference type="Gene3D" id="3.30.360.10">
    <property type="entry name" value="Dihydrodipicolinate Reductase, domain 2"/>
    <property type="match status" value="1"/>
</dbReference>
<dbReference type="InterPro" id="IPR055170">
    <property type="entry name" value="GFO_IDH_MocA-like_dom"/>
</dbReference>
<dbReference type="InterPro" id="IPR036291">
    <property type="entry name" value="NAD(P)-bd_dom_sf"/>
</dbReference>
<proteinExistence type="inferred from homology"/>
<reference evidence="5 6" key="1">
    <citation type="submission" date="2006-11" db="EMBL/GenBank/DDBJ databases">
        <authorList>
            <person name="Giovannoni S."/>
            <person name="Vergin K."/>
            <person name="Ferriera S."/>
            <person name="Johnson J."/>
            <person name="Kravitz S."/>
            <person name="Beeson K."/>
            <person name="Sutton G."/>
            <person name="Rogers Y.-H."/>
            <person name="Friedman R."/>
            <person name="Frazier M."/>
            <person name="Venter J.C."/>
        </authorList>
    </citation>
    <scope>NUCLEOTIDE SEQUENCE [LARGE SCALE GENOMIC DNA]</scope>
    <source>
        <strain evidence="5 6">HTCC2181</strain>
    </source>
</reference>
<keyword evidence="6" id="KW-1185">Reference proteome</keyword>
<dbReference type="PANTHER" id="PTHR22604">
    <property type="entry name" value="OXIDOREDUCTASES"/>
    <property type="match status" value="1"/>
</dbReference>
<dbReference type="SUPFAM" id="SSF51735">
    <property type="entry name" value="NAD(P)-binding Rossmann-fold domains"/>
    <property type="match status" value="1"/>
</dbReference>
<name>A0P784_9PROT</name>
<accession>A0P784</accession>
<dbReference type="PANTHER" id="PTHR22604:SF105">
    <property type="entry name" value="TRANS-1,2-DIHYDROBENZENE-1,2-DIOL DEHYDROGENASE"/>
    <property type="match status" value="1"/>
</dbReference>
<protein>
    <submittedName>
        <fullName evidence="5">Oxidoreductase, Gfo/Idh/MocA family protein</fullName>
    </submittedName>
</protein>
<dbReference type="InterPro" id="IPR000683">
    <property type="entry name" value="Gfo/Idh/MocA-like_OxRdtase_N"/>
</dbReference>
<organism evidence="5 6">
    <name type="scientific">Methylophilales bacterium HTCC2181</name>
    <dbReference type="NCBI Taxonomy" id="383631"/>
    <lineage>
        <taxon>Bacteria</taxon>
        <taxon>Pseudomonadati</taxon>
        <taxon>Pseudomonadota</taxon>
        <taxon>Betaproteobacteria</taxon>
        <taxon>Nitrosomonadales</taxon>
        <taxon>OM43 clade</taxon>
    </lineage>
</organism>
<evidence type="ECO:0000313" key="5">
    <source>
        <dbReference type="EMBL" id="EAV47394.1"/>
    </source>
</evidence>
<dbReference type="GO" id="GO:0000166">
    <property type="term" value="F:nucleotide binding"/>
    <property type="evidence" value="ECO:0007669"/>
    <property type="project" value="InterPro"/>
</dbReference>
<dbReference type="Proteomes" id="UP000054262">
    <property type="component" value="Unassembled WGS sequence"/>
</dbReference>
<evidence type="ECO:0000256" key="1">
    <source>
        <dbReference type="ARBA" id="ARBA00010928"/>
    </source>
</evidence>
<comment type="caution">
    <text evidence="5">The sequence shown here is derived from an EMBL/GenBank/DDBJ whole genome shotgun (WGS) entry which is preliminary data.</text>
</comment>
<sequence>MSKIRWGIVGAARVNERLMPAIIHSADGELVAIGSRRPGAAKECLLKHAPDLEDQVQCFDGLDQVINHERVDAIYIPLANEEHVPTALKAIRAKKHVLIEKPMALKSQEVQMLFDEAKKYQVNIMEGFMYAFHPQFDRIQSIIHSNIIGEANYAHSMFSFPIQPARFYRINRSMKNGGGALWDIGPYAIHTIRQCFKENPQRVYAQAELNEHGADISATGMIDFNNHKRATFDISFNCTRRSEFEVFGPNGRVKCPSVWQPEDQTAKIIYTTEKSGLTQEIVPKANHFDREIQHFNEVILRRITPKLDEQDAVWNAKTLEGIQKSIEANIWVNL</sequence>
<keyword evidence="2" id="KW-0560">Oxidoreductase</keyword>
<dbReference type="InterPro" id="IPR050984">
    <property type="entry name" value="Gfo/Idh/MocA_domain"/>
</dbReference>
<dbReference type="Pfam" id="PF01408">
    <property type="entry name" value="GFO_IDH_MocA"/>
    <property type="match status" value="1"/>
</dbReference>
<dbReference type="EMBL" id="AAUX01000001">
    <property type="protein sequence ID" value="EAV47394.1"/>
    <property type="molecule type" value="Genomic_DNA"/>
</dbReference>
<evidence type="ECO:0000259" key="4">
    <source>
        <dbReference type="Pfam" id="PF22725"/>
    </source>
</evidence>